<evidence type="ECO:0000256" key="13">
    <source>
        <dbReference type="ARBA" id="ARBA00049229"/>
    </source>
</evidence>
<comment type="caution">
    <text evidence="14">The sequence shown here is derived from an EMBL/GenBank/DDBJ whole genome shotgun (WGS) entry which is preliminary data.</text>
</comment>
<protein>
    <recommendedName>
        <fullName evidence="8">Probable branched-chain-amino-acid aminotransferase</fullName>
        <ecNumber evidence="7">2.6.1.42</ecNumber>
    </recommendedName>
</protein>
<evidence type="ECO:0000256" key="7">
    <source>
        <dbReference type="ARBA" id="ARBA00013053"/>
    </source>
</evidence>
<dbReference type="PANTHER" id="PTHR42743">
    <property type="entry name" value="AMINO-ACID AMINOTRANSFERASE"/>
    <property type="match status" value="1"/>
</dbReference>
<keyword evidence="10" id="KW-0100">Branched-chain amino acid biosynthesis</keyword>
<evidence type="ECO:0000256" key="1">
    <source>
        <dbReference type="ARBA" id="ARBA00001933"/>
    </source>
</evidence>
<accession>A0AAP4D5C4</accession>
<dbReference type="Proteomes" id="UP001301140">
    <property type="component" value="Unassembled WGS sequence"/>
</dbReference>
<evidence type="ECO:0000256" key="10">
    <source>
        <dbReference type="ARBA" id="ARBA00023304"/>
    </source>
</evidence>
<dbReference type="Gene3D" id="3.20.10.10">
    <property type="entry name" value="D-amino Acid Aminotransferase, subunit A, domain 2"/>
    <property type="match status" value="1"/>
</dbReference>
<keyword evidence="15" id="KW-1185">Reference proteome</keyword>
<dbReference type="Gene3D" id="3.30.470.10">
    <property type="match status" value="1"/>
</dbReference>
<evidence type="ECO:0000313" key="14">
    <source>
        <dbReference type="EMBL" id="MDF1586630.1"/>
    </source>
</evidence>
<evidence type="ECO:0000256" key="4">
    <source>
        <dbReference type="ARBA" id="ARBA00004931"/>
    </source>
</evidence>
<comment type="similarity">
    <text evidence="6">Belongs to the class-IV pyridoxal-phosphate-dependent aminotransferase family.</text>
</comment>
<dbReference type="EC" id="2.6.1.42" evidence="7"/>
<dbReference type="FunFam" id="3.20.10.10:FF:000002">
    <property type="entry name" value="D-alanine aminotransferase"/>
    <property type="match status" value="1"/>
</dbReference>
<dbReference type="InterPro" id="IPR050571">
    <property type="entry name" value="Class-IV_PLP-Dep_Aminotrnsfr"/>
</dbReference>
<comment type="pathway">
    <text evidence="3">Amino-acid biosynthesis; L-isoleucine biosynthesis; L-isoleucine from 2-oxobutanoate: step 4/4.</text>
</comment>
<comment type="pathway">
    <text evidence="5">Amino-acid biosynthesis; L-leucine biosynthesis; L-leucine from 3-methyl-2-oxobutanoate: step 4/4.</text>
</comment>
<dbReference type="InterPro" id="IPR036038">
    <property type="entry name" value="Aminotransferase-like"/>
</dbReference>
<comment type="cofactor">
    <cofactor evidence="1">
        <name>pyridoxal 5'-phosphate</name>
        <dbReference type="ChEBI" id="CHEBI:597326"/>
    </cofactor>
</comment>
<dbReference type="Pfam" id="PF01063">
    <property type="entry name" value="Aminotran_4"/>
    <property type="match status" value="1"/>
</dbReference>
<evidence type="ECO:0000256" key="5">
    <source>
        <dbReference type="ARBA" id="ARBA00005072"/>
    </source>
</evidence>
<keyword evidence="9" id="KW-0663">Pyridoxal phosphate</keyword>
<organism evidence="14 15">
    <name type="scientific">Marinimicrococcus flavescens</name>
    <dbReference type="NCBI Taxonomy" id="3031815"/>
    <lineage>
        <taxon>Bacteria</taxon>
        <taxon>Pseudomonadati</taxon>
        <taxon>Pseudomonadota</taxon>
        <taxon>Alphaproteobacteria</taxon>
        <taxon>Geminicoccales</taxon>
        <taxon>Geminicoccaceae</taxon>
        <taxon>Marinimicrococcus</taxon>
    </lineage>
</organism>
<dbReference type="SUPFAM" id="SSF56752">
    <property type="entry name" value="D-aminoacid aminotransferase-like PLP-dependent enzymes"/>
    <property type="match status" value="1"/>
</dbReference>
<keyword evidence="10" id="KW-0028">Amino-acid biosynthesis</keyword>
<proteinExistence type="inferred from homology"/>
<evidence type="ECO:0000256" key="12">
    <source>
        <dbReference type="ARBA" id="ARBA00048798"/>
    </source>
</evidence>
<comment type="function">
    <text evidence="2">Acts on leucine, isoleucine and valine.</text>
</comment>
<dbReference type="InterPro" id="IPR001544">
    <property type="entry name" value="Aminotrans_IV"/>
</dbReference>
<evidence type="ECO:0000256" key="3">
    <source>
        <dbReference type="ARBA" id="ARBA00004824"/>
    </source>
</evidence>
<sequence length="309" mass="35399">MSARSNERIAYFNGRFVPESEVLVPFRDRSFIYGDGAFDLTRTFGHRLFKLREHVDRLYRSLRYLRIDPGMGPEEMCRITEEVFERNRHLLGADDDYWVGQRISRGVKQIEGDNWDHYGTTVICECMPLPFKERAAYYRDGIRVVVPSVRRTPPQSLTPRAKTHNYLNLLVAEHEVHSQDPGAWAVLLDTDGNLSEGLGSNIFVVRDGVILTPHERMVLPGVSRQTAIDLAREQGLEVREADIDLYDAYNAEEIFITSTSFCICPVVTMNGVHIGEEGQVYGPITKKLIDAYVRFVDHDFVAQYLRRLG</sequence>
<dbReference type="AlphaFoldDB" id="A0AAP4D5C4"/>
<dbReference type="GO" id="GO:0009082">
    <property type="term" value="P:branched-chain amino acid biosynthetic process"/>
    <property type="evidence" value="ECO:0007669"/>
    <property type="project" value="UniProtKB-KW"/>
</dbReference>
<reference evidence="14 15" key="1">
    <citation type="submission" date="2023-03" db="EMBL/GenBank/DDBJ databases">
        <title>YIM 152171 draft genome.</title>
        <authorList>
            <person name="Yang Z."/>
        </authorList>
    </citation>
    <scope>NUCLEOTIDE SEQUENCE [LARGE SCALE GENOMIC DNA]</scope>
    <source>
        <strain evidence="14 15">YIM 152171</strain>
    </source>
</reference>
<dbReference type="InterPro" id="IPR043132">
    <property type="entry name" value="BCAT-like_C"/>
</dbReference>
<evidence type="ECO:0000256" key="8">
    <source>
        <dbReference type="ARBA" id="ARBA00014472"/>
    </source>
</evidence>
<dbReference type="InterPro" id="IPR043131">
    <property type="entry name" value="BCAT-like_N"/>
</dbReference>
<dbReference type="PANTHER" id="PTHR42743:SF11">
    <property type="entry name" value="AMINODEOXYCHORISMATE LYASE"/>
    <property type="match status" value="1"/>
</dbReference>
<dbReference type="GO" id="GO:0004084">
    <property type="term" value="F:branched-chain-amino-acid transaminase activity"/>
    <property type="evidence" value="ECO:0007669"/>
    <property type="project" value="UniProtKB-EC"/>
</dbReference>
<name>A0AAP4D5C4_9PROT</name>
<gene>
    <name evidence="14" type="ORF">PZ740_09575</name>
</gene>
<dbReference type="RefSeq" id="WP_327789045.1">
    <property type="nucleotide sequence ID" value="NZ_JARGEQ010000091.1"/>
</dbReference>
<dbReference type="EMBL" id="JARGEQ010000091">
    <property type="protein sequence ID" value="MDF1586630.1"/>
    <property type="molecule type" value="Genomic_DNA"/>
</dbReference>
<comment type="catalytic activity">
    <reaction evidence="12">
        <text>L-isoleucine + 2-oxoglutarate = (S)-3-methyl-2-oxopentanoate + L-glutamate</text>
        <dbReference type="Rhea" id="RHEA:24801"/>
        <dbReference type="ChEBI" id="CHEBI:16810"/>
        <dbReference type="ChEBI" id="CHEBI:29985"/>
        <dbReference type="ChEBI" id="CHEBI:35146"/>
        <dbReference type="ChEBI" id="CHEBI:58045"/>
        <dbReference type="EC" id="2.6.1.42"/>
    </reaction>
</comment>
<evidence type="ECO:0000256" key="2">
    <source>
        <dbReference type="ARBA" id="ARBA00003109"/>
    </source>
</evidence>
<dbReference type="GO" id="GO:0008652">
    <property type="term" value="P:amino acid biosynthetic process"/>
    <property type="evidence" value="ECO:0007669"/>
    <property type="project" value="UniProtKB-ARBA"/>
</dbReference>
<comment type="catalytic activity">
    <reaction evidence="13">
        <text>L-leucine + 2-oxoglutarate = 4-methyl-2-oxopentanoate + L-glutamate</text>
        <dbReference type="Rhea" id="RHEA:18321"/>
        <dbReference type="ChEBI" id="CHEBI:16810"/>
        <dbReference type="ChEBI" id="CHEBI:17865"/>
        <dbReference type="ChEBI" id="CHEBI:29985"/>
        <dbReference type="ChEBI" id="CHEBI:57427"/>
        <dbReference type="EC" id="2.6.1.42"/>
    </reaction>
</comment>
<keyword evidence="14" id="KW-0032">Aminotransferase</keyword>
<keyword evidence="14" id="KW-0808">Transferase</keyword>
<evidence type="ECO:0000256" key="6">
    <source>
        <dbReference type="ARBA" id="ARBA00009320"/>
    </source>
</evidence>
<evidence type="ECO:0000256" key="9">
    <source>
        <dbReference type="ARBA" id="ARBA00022898"/>
    </source>
</evidence>
<evidence type="ECO:0000256" key="11">
    <source>
        <dbReference type="ARBA" id="ARBA00048212"/>
    </source>
</evidence>
<comment type="catalytic activity">
    <reaction evidence="11">
        <text>L-valine + 2-oxoglutarate = 3-methyl-2-oxobutanoate + L-glutamate</text>
        <dbReference type="Rhea" id="RHEA:24813"/>
        <dbReference type="ChEBI" id="CHEBI:11851"/>
        <dbReference type="ChEBI" id="CHEBI:16810"/>
        <dbReference type="ChEBI" id="CHEBI:29985"/>
        <dbReference type="ChEBI" id="CHEBI:57762"/>
        <dbReference type="EC" id="2.6.1.42"/>
    </reaction>
</comment>
<comment type="pathway">
    <text evidence="4">Amino-acid biosynthesis; L-valine biosynthesis; L-valine from pyruvate: step 4/4.</text>
</comment>
<evidence type="ECO:0000313" key="15">
    <source>
        <dbReference type="Proteomes" id="UP001301140"/>
    </source>
</evidence>